<dbReference type="Proteomes" id="UP001139447">
    <property type="component" value="Unassembled WGS sequence"/>
</dbReference>
<dbReference type="EMBL" id="JALGBI010000003">
    <property type="protein sequence ID" value="MCJ0765723.1"/>
    <property type="molecule type" value="Genomic_DNA"/>
</dbReference>
<name>A0A9X2APE5_9BURK</name>
<protein>
    <recommendedName>
        <fullName evidence="3">DUF4062 domain-containing protein</fullName>
    </recommendedName>
</protein>
<comment type="caution">
    <text evidence="1">The sequence shown here is derived from an EMBL/GenBank/DDBJ whole genome shotgun (WGS) entry which is preliminary data.</text>
</comment>
<gene>
    <name evidence="1" type="ORF">MMF98_21120</name>
</gene>
<dbReference type="AlphaFoldDB" id="A0A9X2APE5"/>
<accession>A0A9X2APE5</accession>
<evidence type="ECO:0008006" key="3">
    <source>
        <dbReference type="Google" id="ProtNLM"/>
    </source>
</evidence>
<reference evidence="1" key="1">
    <citation type="submission" date="2022-03" db="EMBL/GenBank/DDBJ databases">
        <authorList>
            <person name="Woo C.Y."/>
        </authorList>
    </citation>
    <scope>NUCLEOTIDE SEQUENCE</scope>
    <source>
        <strain evidence="1">CYS-02</strain>
    </source>
</reference>
<evidence type="ECO:0000313" key="2">
    <source>
        <dbReference type="Proteomes" id="UP001139447"/>
    </source>
</evidence>
<organism evidence="1 2">
    <name type="scientific">Variovorax terrae</name>
    <dbReference type="NCBI Taxonomy" id="2923278"/>
    <lineage>
        <taxon>Bacteria</taxon>
        <taxon>Pseudomonadati</taxon>
        <taxon>Pseudomonadota</taxon>
        <taxon>Betaproteobacteria</taxon>
        <taxon>Burkholderiales</taxon>
        <taxon>Comamonadaceae</taxon>
        <taxon>Variovorax</taxon>
    </lineage>
</organism>
<keyword evidence="2" id="KW-1185">Reference proteome</keyword>
<sequence length="393" mass="43099">MPRHRTVLQVFVASPADVAEERAVLDSVVAELNRTWSQSLSLSFEVLKWETHARPGFAQDPQEVINSQLPDDYDVFLGIFWSRLGTPTGRARAGTVEEFERAHARFRSTATAPEIMLYFKDAPIAPSKLEGAQLAALLEFKASLSDRGGLYATFEDQAGFEASLRAHLSAIAQKFASGGTQDSEAEYREEKVSIEPDAADDADFGLLDYLDIYESRAQDMMLAMASINEGTVRIGEQLTQRNAEVQDARTNPQAAKRSIKRASEDMFHYAETLGNQVGVLSRARQDAFFALSSAVALMADFPGDVEQLRDLRITLYDTIASASTARSGLTGMRDATSSLPRISKDLNKAKRAVAENLNRFLAEIESTESTVTNLIDAMTRLLESTSPGSSPAQ</sequence>
<proteinExistence type="predicted"/>
<evidence type="ECO:0000313" key="1">
    <source>
        <dbReference type="EMBL" id="MCJ0765723.1"/>
    </source>
</evidence>
<dbReference type="RefSeq" id="WP_243309320.1">
    <property type="nucleotide sequence ID" value="NZ_JALGBI010000003.1"/>
</dbReference>